<name>X1DYS9_9ZZZZ</name>
<comment type="caution">
    <text evidence="1">The sequence shown here is derived from an EMBL/GenBank/DDBJ whole genome shotgun (WGS) entry which is preliminary data.</text>
</comment>
<dbReference type="AlphaFoldDB" id="X1DYS9"/>
<reference evidence="1" key="1">
    <citation type="journal article" date="2014" name="Front. Microbiol.">
        <title>High frequency of phylogenetically diverse reductive dehalogenase-homologous genes in deep subseafloor sedimentary metagenomes.</title>
        <authorList>
            <person name="Kawai M."/>
            <person name="Futagami T."/>
            <person name="Toyoda A."/>
            <person name="Takaki Y."/>
            <person name="Nishi S."/>
            <person name="Hori S."/>
            <person name="Arai W."/>
            <person name="Tsubouchi T."/>
            <person name="Morono Y."/>
            <person name="Uchiyama I."/>
            <person name="Ito T."/>
            <person name="Fujiyama A."/>
            <person name="Inagaki F."/>
            <person name="Takami H."/>
        </authorList>
    </citation>
    <scope>NUCLEOTIDE SEQUENCE</scope>
    <source>
        <strain evidence="1">Expedition CK06-06</strain>
    </source>
</reference>
<gene>
    <name evidence="1" type="ORF">S01H4_58237</name>
</gene>
<sequence length="174" mass="19365">MKRLRFLPILLFLATSLQAQELPKNQQWITDDFSGGLNLKLSEYNLPSNRSTSGGEYATIAENIRFGTKLKSATKRDEVFSYGSADTTEAITGMHRLYLKDGTKRLLVTHGDELEVGDDSLGTFTNLLTFTTGNYRWQWVTWHDVAIGSDGYNQPIKTNGTVATYLGSCGAVDR</sequence>
<organism evidence="1">
    <name type="scientific">marine sediment metagenome</name>
    <dbReference type="NCBI Taxonomy" id="412755"/>
    <lineage>
        <taxon>unclassified sequences</taxon>
        <taxon>metagenomes</taxon>
        <taxon>ecological metagenomes</taxon>
    </lineage>
</organism>
<dbReference type="EMBL" id="BART01033997">
    <property type="protein sequence ID" value="GAH13355.1"/>
    <property type="molecule type" value="Genomic_DNA"/>
</dbReference>
<feature type="non-terminal residue" evidence="1">
    <location>
        <position position="174"/>
    </location>
</feature>
<protein>
    <submittedName>
        <fullName evidence="1">Uncharacterized protein</fullName>
    </submittedName>
</protein>
<proteinExistence type="predicted"/>
<evidence type="ECO:0000313" key="1">
    <source>
        <dbReference type="EMBL" id="GAH13355.1"/>
    </source>
</evidence>
<accession>X1DYS9</accession>